<dbReference type="InterPro" id="IPR000757">
    <property type="entry name" value="Beta-glucanase-like"/>
</dbReference>
<keyword evidence="7" id="KW-0325">Glycoprotein</keyword>
<feature type="transmembrane region" description="Helical" evidence="10">
    <location>
        <begin position="218"/>
        <end position="242"/>
    </location>
</feature>
<feature type="domain" description="GH16" evidence="11">
    <location>
        <begin position="294"/>
        <end position="665"/>
    </location>
</feature>
<dbReference type="GO" id="GO:0005886">
    <property type="term" value="C:plasma membrane"/>
    <property type="evidence" value="ECO:0007669"/>
    <property type="project" value="TreeGrafter"/>
</dbReference>
<evidence type="ECO:0000256" key="4">
    <source>
        <dbReference type="ARBA" id="ARBA00022968"/>
    </source>
</evidence>
<evidence type="ECO:0000256" key="3">
    <source>
        <dbReference type="ARBA" id="ARBA00022692"/>
    </source>
</evidence>
<dbReference type="PANTHER" id="PTHR31361">
    <property type="entry name" value="BETA-GLUCAN SYNTHESIS-ASSOCIATED PROTEIN KRE6-RELATED"/>
    <property type="match status" value="1"/>
</dbReference>
<dbReference type="Gene3D" id="2.60.120.200">
    <property type="match status" value="2"/>
</dbReference>
<evidence type="ECO:0000256" key="10">
    <source>
        <dbReference type="SAM" id="Phobius"/>
    </source>
</evidence>
<evidence type="ECO:0000256" key="8">
    <source>
        <dbReference type="ARBA" id="ARBA00023316"/>
    </source>
</evidence>
<feature type="region of interest" description="Disordered" evidence="9">
    <location>
        <begin position="441"/>
        <end position="493"/>
    </location>
</feature>
<keyword evidence="3 10" id="KW-0812">Transmembrane</keyword>
<dbReference type="Pfam" id="PF03935">
    <property type="entry name" value="SKN1_KRE6_Sbg1"/>
    <property type="match status" value="1"/>
</dbReference>
<feature type="compositionally biased region" description="Low complexity" evidence="9">
    <location>
        <begin position="20"/>
        <end position="36"/>
    </location>
</feature>
<evidence type="ECO:0000313" key="13">
    <source>
        <dbReference type="Proteomes" id="UP000027265"/>
    </source>
</evidence>
<dbReference type="GO" id="GO:0031505">
    <property type="term" value="P:fungal-type cell wall organization"/>
    <property type="evidence" value="ECO:0007669"/>
    <property type="project" value="TreeGrafter"/>
</dbReference>
<evidence type="ECO:0000256" key="1">
    <source>
        <dbReference type="ARBA" id="ARBA00004606"/>
    </source>
</evidence>
<comment type="subcellular location">
    <subcellularLocation>
        <location evidence="1">Membrane</location>
        <topology evidence="1">Single-pass type II membrane protein</topology>
    </subcellularLocation>
</comment>
<dbReference type="HOGENOM" id="CLU_010811_2_1_1"/>
<dbReference type="PANTHER" id="PTHR31361:SF1">
    <property type="entry name" value="BETA-GLUCAN SYNTHESIS-ASSOCIATED PROTEIN KRE6-RELATED"/>
    <property type="match status" value="1"/>
</dbReference>
<keyword evidence="12" id="KW-0378">Hydrolase</keyword>
<dbReference type="InterPro" id="IPR005629">
    <property type="entry name" value="Skn1/Kre6/Sbg1"/>
</dbReference>
<dbReference type="STRING" id="933084.A0A067PC21"/>
<feature type="region of interest" description="Disordered" evidence="9">
    <location>
        <begin position="1"/>
        <end position="92"/>
    </location>
</feature>
<gene>
    <name evidence="12" type="ORF">JAAARDRAFT_488633</name>
</gene>
<evidence type="ECO:0000259" key="11">
    <source>
        <dbReference type="PROSITE" id="PS51762"/>
    </source>
</evidence>
<keyword evidence="13" id="KW-1185">Reference proteome</keyword>
<dbReference type="InterPro" id="IPR013320">
    <property type="entry name" value="ConA-like_dom_sf"/>
</dbReference>
<feature type="compositionally biased region" description="Polar residues" evidence="9">
    <location>
        <begin position="455"/>
        <end position="475"/>
    </location>
</feature>
<keyword evidence="5 10" id="KW-1133">Transmembrane helix</keyword>
<dbReference type="GO" id="GO:0005789">
    <property type="term" value="C:endoplasmic reticulum membrane"/>
    <property type="evidence" value="ECO:0007669"/>
    <property type="project" value="TreeGrafter"/>
</dbReference>
<dbReference type="OrthoDB" id="412647at2759"/>
<dbReference type="GO" id="GO:0006078">
    <property type="term" value="P:(1-&gt;6)-beta-D-glucan biosynthetic process"/>
    <property type="evidence" value="ECO:0007669"/>
    <property type="project" value="TreeGrafter"/>
</dbReference>
<dbReference type="InParanoid" id="A0A067PC21"/>
<evidence type="ECO:0000256" key="6">
    <source>
        <dbReference type="ARBA" id="ARBA00023136"/>
    </source>
</evidence>
<dbReference type="SUPFAM" id="SSF49899">
    <property type="entry name" value="Concanavalin A-like lectins/glucanases"/>
    <property type="match status" value="1"/>
</dbReference>
<reference evidence="13" key="1">
    <citation type="journal article" date="2014" name="Proc. Natl. Acad. Sci. U.S.A.">
        <title>Extensive sampling of basidiomycete genomes demonstrates inadequacy of the white-rot/brown-rot paradigm for wood decay fungi.</title>
        <authorList>
            <person name="Riley R."/>
            <person name="Salamov A.A."/>
            <person name="Brown D.W."/>
            <person name="Nagy L.G."/>
            <person name="Floudas D."/>
            <person name="Held B.W."/>
            <person name="Levasseur A."/>
            <person name="Lombard V."/>
            <person name="Morin E."/>
            <person name="Otillar R."/>
            <person name="Lindquist E.A."/>
            <person name="Sun H."/>
            <person name="LaButti K.M."/>
            <person name="Schmutz J."/>
            <person name="Jabbour D."/>
            <person name="Luo H."/>
            <person name="Baker S.E."/>
            <person name="Pisabarro A.G."/>
            <person name="Walton J.D."/>
            <person name="Blanchette R.A."/>
            <person name="Henrissat B."/>
            <person name="Martin F."/>
            <person name="Cullen D."/>
            <person name="Hibbett D.S."/>
            <person name="Grigoriev I.V."/>
        </authorList>
    </citation>
    <scope>NUCLEOTIDE SEQUENCE [LARGE SCALE GENOMIC DNA]</scope>
    <source>
        <strain evidence="13">MUCL 33604</strain>
    </source>
</reference>
<dbReference type="EMBL" id="KL197741">
    <property type="protein sequence ID" value="KDQ52324.1"/>
    <property type="molecule type" value="Genomic_DNA"/>
</dbReference>
<dbReference type="AlphaFoldDB" id="A0A067PC21"/>
<protein>
    <submittedName>
        <fullName evidence="12">Glycoside hydrolase family 16 protein</fullName>
    </submittedName>
</protein>
<feature type="compositionally biased region" description="Polar residues" evidence="9">
    <location>
        <begin position="57"/>
        <end position="80"/>
    </location>
</feature>
<sequence>MSSPWPQQGADGETQRSMTPPSDESQNSSSNSYHNPPLSPNSPPSEAPLLSDASRAPTRSTIASGFVSSPLNPHNGLSPSGSPPFARSRPVSRAGSMRFSRIASEDSQVLGASLHSGNRASMLLYRLAGDDHGELVPPRFSAQQRDSLVSSSGDSIFSLSADSKYPSGTVTYPRGLVPYAYDPALDEKDGPEDDDPLHDNDVEMQNEKMGMVCWSWRGFMNVGLLVILVAALLCLFVFYPVLEFFRTNSRNLAISENLQVNTTGQALYARGQEVLVQIPDLVDRDTPASVQSRTGFDGFEYELVFSDEFNVDGRQFYPGDDPFWEAVNLRDGSTSDEAWYDPGQITTANGSLRITMDNIPTNGLPFKSGMLQSWNKFCFTGGYIEVSLSLPGSNSNTAGYRPRASTLGNLARAGYGATTDGTWPYSYDTCDLGTLPKQTLKDGSGPAAALHSDASGATTGNSLSSQPGQKLSACTCSGEDHPGPTTSKGRGAPQIDILEVETVGNRPVVSQSTHLAPYTHDYLYNNATTDQFQIIDPSITTPNTYHGSVAEQAISALTVLPDDMFQGSGDSFKTLGVEYFADPSKRDEGFITWQSNGKATVRVGAGAVGPDQGPEGSMVGQRLIPEEPMSIILNLGISSNIDLNTILSPAVMLVDYVRVYQRKGAMNVGCSPSNYPTADYINRHMDAYTNPNLTSWRSNAAGTGAGYTWPKNSLCDGC</sequence>
<evidence type="ECO:0000256" key="5">
    <source>
        <dbReference type="ARBA" id="ARBA00022989"/>
    </source>
</evidence>
<comment type="similarity">
    <text evidence="2">Belongs to the SKN1/KRE6 family.</text>
</comment>
<dbReference type="Proteomes" id="UP000027265">
    <property type="component" value="Unassembled WGS sequence"/>
</dbReference>
<feature type="compositionally biased region" description="Pro residues" evidence="9">
    <location>
        <begin position="37"/>
        <end position="46"/>
    </location>
</feature>
<name>A0A067PC21_9AGAM</name>
<keyword evidence="8" id="KW-0961">Cell wall biogenesis/degradation</keyword>
<organism evidence="12 13">
    <name type="scientific">Jaapia argillacea MUCL 33604</name>
    <dbReference type="NCBI Taxonomy" id="933084"/>
    <lineage>
        <taxon>Eukaryota</taxon>
        <taxon>Fungi</taxon>
        <taxon>Dikarya</taxon>
        <taxon>Basidiomycota</taxon>
        <taxon>Agaricomycotina</taxon>
        <taxon>Agaricomycetes</taxon>
        <taxon>Agaricomycetidae</taxon>
        <taxon>Jaapiales</taxon>
        <taxon>Jaapiaceae</taxon>
        <taxon>Jaapia</taxon>
    </lineage>
</organism>
<keyword evidence="4" id="KW-0735">Signal-anchor</keyword>
<dbReference type="GO" id="GO:0015926">
    <property type="term" value="F:glucosidase activity"/>
    <property type="evidence" value="ECO:0007669"/>
    <property type="project" value="TreeGrafter"/>
</dbReference>
<evidence type="ECO:0000256" key="2">
    <source>
        <dbReference type="ARBA" id="ARBA00010962"/>
    </source>
</evidence>
<keyword evidence="6 10" id="KW-0472">Membrane</keyword>
<proteinExistence type="inferred from homology"/>
<evidence type="ECO:0000256" key="9">
    <source>
        <dbReference type="SAM" id="MobiDB-lite"/>
    </source>
</evidence>
<accession>A0A067PC21</accession>
<dbReference type="FunCoup" id="A0A067PC21">
    <property type="interactions" value="72"/>
</dbReference>
<evidence type="ECO:0000256" key="7">
    <source>
        <dbReference type="ARBA" id="ARBA00023180"/>
    </source>
</evidence>
<dbReference type="PROSITE" id="PS51762">
    <property type="entry name" value="GH16_2"/>
    <property type="match status" value="1"/>
</dbReference>
<evidence type="ECO:0000313" key="12">
    <source>
        <dbReference type="EMBL" id="KDQ52324.1"/>
    </source>
</evidence>